<reference evidence="1 2" key="2">
    <citation type="journal article" date="2018" name="Plant J.">
        <title>The Physcomitrella patens chromosome-scale assembly reveals moss genome structure and evolution.</title>
        <authorList>
            <person name="Lang D."/>
            <person name="Ullrich K.K."/>
            <person name="Murat F."/>
            <person name="Fuchs J."/>
            <person name="Jenkins J."/>
            <person name="Haas F.B."/>
            <person name="Piednoel M."/>
            <person name="Gundlach H."/>
            <person name="Van Bel M."/>
            <person name="Meyberg R."/>
            <person name="Vives C."/>
            <person name="Morata J."/>
            <person name="Symeonidi A."/>
            <person name="Hiss M."/>
            <person name="Muchero W."/>
            <person name="Kamisugi Y."/>
            <person name="Saleh O."/>
            <person name="Blanc G."/>
            <person name="Decker E.L."/>
            <person name="van Gessel N."/>
            <person name="Grimwood J."/>
            <person name="Hayes R.D."/>
            <person name="Graham S.W."/>
            <person name="Gunter L.E."/>
            <person name="McDaniel S.F."/>
            <person name="Hoernstein S.N.W."/>
            <person name="Larsson A."/>
            <person name="Li F.W."/>
            <person name="Perroud P.F."/>
            <person name="Phillips J."/>
            <person name="Ranjan P."/>
            <person name="Rokshar D.S."/>
            <person name="Rothfels C.J."/>
            <person name="Schneider L."/>
            <person name="Shu S."/>
            <person name="Stevenson D.W."/>
            <person name="Thummler F."/>
            <person name="Tillich M."/>
            <person name="Villarreal Aguilar J.C."/>
            <person name="Widiez T."/>
            <person name="Wong G.K."/>
            <person name="Wymore A."/>
            <person name="Zhang Y."/>
            <person name="Zimmer A.D."/>
            <person name="Quatrano R.S."/>
            <person name="Mayer K.F.X."/>
            <person name="Goodstein D."/>
            <person name="Casacuberta J.M."/>
            <person name="Vandepoele K."/>
            <person name="Reski R."/>
            <person name="Cuming A.C."/>
            <person name="Tuskan G.A."/>
            <person name="Maumus F."/>
            <person name="Salse J."/>
            <person name="Schmutz J."/>
            <person name="Rensing S.A."/>
        </authorList>
    </citation>
    <scope>NUCLEOTIDE SEQUENCE [LARGE SCALE GENOMIC DNA]</scope>
    <source>
        <strain evidence="1 2">cv. Gransden 2004</strain>
    </source>
</reference>
<evidence type="ECO:0000313" key="2">
    <source>
        <dbReference type="Proteomes" id="UP000006727"/>
    </source>
</evidence>
<dbReference type="AlphaFoldDB" id="A9TT38"/>
<reference evidence="1 2" key="1">
    <citation type="journal article" date="2008" name="Science">
        <title>The Physcomitrella genome reveals evolutionary insights into the conquest of land by plants.</title>
        <authorList>
            <person name="Rensing S."/>
            <person name="Lang D."/>
            <person name="Zimmer A."/>
            <person name="Terry A."/>
            <person name="Salamov A."/>
            <person name="Shapiro H."/>
            <person name="Nishiyama T."/>
            <person name="Perroud P.-F."/>
            <person name="Lindquist E."/>
            <person name="Kamisugi Y."/>
            <person name="Tanahashi T."/>
            <person name="Sakakibara K."/>
            <person name="Fujita T."/>
            <person name="Oishi K."/>
            <person name="Shin-I T."/>
            <person name="Kuroki Y."/>
            <person name="Toyoda A."/>
            <person name="Suzuki Y."/>
            <person name="Hashimoto A."/>
            <person name="Yamaguchi K."/>
            <person name="Sugano A."/>
            <person name="Kohara Y."/>
            <person name="Fujiyama A."/>
            <person name="Anterola A."/>
            <person name="Aoki S."/>
            <person name="Ashton N."/>
            <person name="Barbazuk W.B."/>
            <person name="Barker E."/>
            <person name="Bennetzen J."/>
            <person name="Bezanilla M."/>
            <person name="Blankenship R."/>
            <person name="Cho S.H."/>
            <person name="Dutcher S."/>
            <person name="Estelle M."/>
            <person name="Fawcett J.A."/>
            <person name="Gundlach H."/>
            <person name="Hanada K."/>
            <person name="Heyl A."/>
            <person name="Hicks K.A."/>
            <person name="Hugh J."/>
            <person name="Lohr M."/>
            <person name="Mayer K."/>
            <person name="Melkozernov A."/>
            <person name="Murata T."/>
            <person name="Nelson D."/>
            <person name="Pils B."/>
            <person name="Prigge M."/>
            <person name="Reiss B."/>
            <person name="Renner T."/>
            <person name="Rombauts S."/>
            <person name="Rushton P."/>
            <person name="Sanderfoot A."/>
            <person name="Schween G."/>
            <person name="Shiu S.-H."/>
            <person name="Stueber K."/>
            <person name="Theodoulou F.L."/>
            <person name="Tu H."/>
            <person name="Van de Peer Y."/>
            <person name="Verrier P.J."/>
            <person name="Waters E."/>
            <person name="Wood A."/>
            <person name="Yang L."/>
            <person name="Cove D."/>
            <person name="Cuming A."/>
            <person name="Hasebe M."/>
            <person name="Lucas S."/>
            <person name="Mishler D.B."/>
            <person name="Reski R."/>
            <person name="Grigoriev I."/>
            <person name="Quatrano R.S."/>
            <person name="Boore J.L."/>
        </authorList>
    </citation>
    <scope>NUCLEOTIDE SEQUENCE [LARGE SCALE GENOMIC DNA]</scope>
    <source>
        <strain evidence="1 2">cv. Gransden 2004</strain>
    </source>
</reference>
<dbReference type="EnsemblPlants" id="Pp3c7_5640V3.3">
    <property type="protein sequence ID" value="Pp3c7_5640V3.3"/>
    <property type="gene ID" value="Pp3c7_5640"/>
</dbReference>
<dbReference type="InParanoid" id="A9TT38"/>
<gene>
    <name evidence="1" type="primary">LOC112285234</name>
</gene>
<keyword evidence="2" id="KW-1185">Reference proteome</keyword>
<dbReference type="eggNOG" id="ENOG502S1X1">
    <property type="taxonomic scope" value="Eukaryota"/>
</dbReference>
<dbReference type="Proteomes" id="UP000006727">
    <property type="component" value="Chromosome 7"/>
</dbReference>
<dbReference type="Pfam" id="PF16029">
    <property type="entry name" value="DUF4787"/>
    <property type="match status" value="1"/>
</dbReference>
<name>A9TT38_PHYPA</name>
<dbReference type="InterPro" id="IPR031985">
    <property type="entry name" value="DUF4787"/>
</dbReference>
<evidence type="ECO:0000313" key="1">
    <source>
        <dbReference type="EnsemblPlants" id="Pp3c7_5640V3.3"/>
    </source>
</evidence>
<sequence length="128" mass="14455">MVTTMFRFPLLLVLLCFFVFGAGASPVQAISSHYGPSPLAKWQEKVYRQRMAACFQDIDIGLWGEACKASAIDKENCAMKCLSPDCYQSVYGNDPVREGRELKIIGPTVIDNRFLLQKLQFFTAHVRE</sequence>
<organism evidence="1 2">
    <name type="scientific">Physcomitrium patens</name>
    <name type="common">Spreading-leaved earth moss</name>
    <name type="synonym">Physcomitrella patens</name>
    <dbReference type="NCBI Taxonomy" id="3218"/>
    <lineage>
        <taxon>Eukaryota</taxon>
        <taxon>Viridiplantae</taxon>
        <taxon>Streptophyta</taxon>
        <taxon>Embryophyta</taxon>
        <taxon>Bryophyta</taxon>
        <taxon>Bryophytina</taxon>
        <taxon>Bryopsida</taxon>
        <taxon>Funariidae</taxon>
        <taxon>Funariales</taxon>
        <taxon>Funariaceae</taxon>
        <taxon>Physcomitrium</taxon>
    </lineage>
</organism>
<dbReference type="Gramene" id="Pp3c7_5640V3.3">
    <property type="protein sequence ID" value="Pp3c7_5640V3.3"/>
    <property type="gene ID" value="Pp3c7_5640"/>
</dbReference>
<proteinExistence type="predicted"/>
<accession>A9TT38</accession>
<reference evidence="1" key="3">
    <citation type="submission" date="2020-12" db="UniProtKB">
        <authorList>
            <consortium name="EnsemblPlants"/>
        </authorList>
    </citation>
    <scope>IDENTIFICATION</scope>
</reference>
<dbReference type="PANTHER" id="PTHR35455:SF1">
    <property type="entry name" value="AGAP005842-PA"/>
    <property type="match status" value="1"/>
</dbReference>
<dbReference type="EMBL" id="ABEU02000007">
    <property type="status" value="NOT_ANNOTATED_CDS"/>
    <property type="molecule type" value="Genomic_DNA"/>
</dbReference>
<dbReference type="PANTHER" id="PTHR35455">
    <property type="entry name" value="UNNAMED PRODUCT"/>
    <property type="match status" value="1"/>
</dbReference>
<protein>
    <submittedName>
        <fullName evidence="1">Uncharacterized protein</fullName>
    </submittedName>
</protein>